<sequence>MRNKTELPCIQYHVMLIPSPSKQRSTGHQCDVQQNSLISRDQKILSDEEPQAEICIRRGARPTACQAALSLHSIALASIFAFEGSASRGTWPIMLSFDSKKKQNRSRRTEDYCTGHTGMRDIWTRTAADDGCGGWIGTLEGGSSRGRRVGSGLTGERKQWIIIGYDWRSLEG</sequence>
<name>A0A2T3BEH4_AMORE</name>
<protein>
    <submittedName>
        <fullName evidence="1">Uncharacterized protein</fullName>
    </submittedName>
</protein>
<dbReference type="InParanoid" id="A0A2T3BEH4"/>
<reference evidence="1 2" key="1">
    <citation type="journal article" date="2018" name="New Phytol.">
        <title>Comparative genomics and transcriptomics depict ericoid mycorrhizal fungi as versatile saprotrophs and plant mutualists.</title>
        <authorList>
            <person name="Martino E."/>
            <person name="Morin E."/>
            <person name="Grelet G.A."/>
            <person name="Kuo A."/>
            <person name="Kohler A."/>
            <person name="Daghino S."/>
            <person name="Barry K.W."/>
            <person name="Cichocki N."/>
            <person name="Clum A."/>
            <person name="Dockter R.B."/>
            <person name="Hainaut M."/>
            <person name="Kuo R.C."/>
            <person name="LaButti K."/>
            <person name="Lindahl B.D."/>
            <person name="Lindquist E.A."/>
            <person name="Lipzen A."/>
            <person name="Khouja H.R."/>
            <person name="Magnuson J."/>
            <person name="Murat C."/>
            <person name="Ohm R.A."/>
            <person name="Singer S.W."/>
            <person name="Spatafora J.W."/>
            <person name="Wang M."/>
            <person name="Veneault-Fourrey C."/>
            <person name="Henrissat B."/>
            <person name="Grigoriev I.V."/>
            <person name="Martin F.M."/>
            <person name="Perotto S."/>
        </authorList>
    </citation>
    <scope>NUCLEOTIDE SEQUENCE [LARGE SCALE GENOMIC DNA]</scope>
    <source>
        <strain evidence="1 2">ATCC 22711</strain>
    </source>
</reference>
<dbReference type="GeneID" id="36571432"/>
<gene>
    <name evidence="1" type="ORF">M430DRAFT_159209</name>
</gene>
<dbReference type="AlphaFoldDB" id="A0A2T3BEH4"/>
<evidence type="ECO:0000313" key="1">
    <source>
        <dbReference type="EMBL" id="PSS27820.1"/>
    </source>
</evidence>
<organism evidence="1 2">
    <name type="scientific">Amorphotheca resinae ATCC 22711</name>
    <dbReference type="NCBI Taxonomy" id="857342"/>
    <lineage>
        <taxon>Eukaryota</taxon>
        <taxon>Fungi</taxon>
        <taxon>Dikarya</taxon>
        <taxon>Ascomycota</taxon>
        <taxon>Pezizomycotina</taxon>
        <taxon>Leotiomycetes</taxon>
        <taxon>Helotiales</taxon>
        <taxon>Amorphothecaceae</taxon>
        <taxon>Amorphotheca</taxon>
    </lineage>
</organism>
<accession>A0A2T3BEH4</accession>
<dbReference type="RefSeq" id="XP_024725345.1">
    <property type="nucleotide sequence ID" value="XM_024863351.1"/>
</dbReference>
<dbReference type="EMBL" id="KZ679006">
    <property type="protein sequence ID" value="PSS27820.1"/>
    <property type="molecule type" value="Genomic_DNA"/>
</dbReference>
<keyword evidence="2" id="KW-1185">Reference proteome</keyword>
<dbReference type="Proteomes" id="UP000241818">
    <property type="component" value="Unassembled WGS sequence"/>
</dbReference>
<evidence type="ECO:0000313" key="2">
    <source>
        <dbReference type="Proteomes" id="UP000241818"/>
    </source>
</evidence>
<proteinExistence type="predicted"/>